<protein>
    <recommendedName>
        <fullName evidence="1">SnoaL-like domain-containing protein</fullName>
    </recommendedName>
</protein>
<comment type="caution">
    <text evidence="2">The sequence shown here is derived from an EMBL/GenBank/DDBJ whole genome shotgun (WGS) entry which is preliminary data.</text>
</comment>
<reference evidence="2 3" key="1">
    <citation type="submission" date="2024-01" db="EMBL/GenBank/DDBJ databases">
        <title>Characterization of antibiotic resistant novel bacterial strains and their environmental applications.</title>
        <authorList>
            <person name="Manzoor S."/>
            <person name="Abbas S."/>
            <person name="Arshad M."/>
            <person name="Ahmed I."/>
        </authorList>
    </citation>
    <scope>NUCLEOTIDE SEQUENCE [LARGE SCALE GENOMIC DNA]</scope>
    <source>
        <strain evidence="2 3">NCCP-602</strain>
    </source>
</reference>
<dbReference type="EMBL" id="BAAAAF010000001">
    <property type="protein sequence ID" value="GAA0034530.1"/>
    <property type="molecule type" value="Genomic_DNA"/>
</dbReference>
<dbReference type="InterPro" id="IPR037401">
    <property type="entry name" value="SnoaL-like"/>
</dbReference>
<dbReference type="Pfam" id="PF12680">
    <property type="entry name" value="SnoaL_2"/>
    <property type="match status" value="1"/>
</dbReference>
<evidence type="ECO:0000313" key="3">
    <source>
        <dbReference type="Proteomes" id="UP001498238"/>
    </source>
</evidence>
<dbReference type="Gene3D" id="3.10.450.50">
    <property type="match status" value="1"/>
</dbReference>
<name>A0ABN0SJC2_9MICO</name>
<evidence type="ECO:0000259" key="1">
    <source>
        <dbReference type="Pfam" id="PF12680"/>
    </source>
</evidence>
<dbReference type="SUPFAM" id="SSF54427">
    <property type="entry name" value="NTF2-like"/>
    <property type="match status" value="1"/>
</dbReference>
<proteinExistence type="predicted"/>
<organism evidence="2 3">
    <name type="scientific">Brevibacterium metallidurans</name>
    <dbReference type="NCBI Taxonomy" id="1482676"/>
    <lineage>
        <taxon>Bacteria</taxon>
        <taxon>Bacillati</taxon>
        <taxon>Actinomycetota</taxon>
        <taxon>Actinomycetes</taxon>
        <taxon>Micrococcales</taxon>
        <taxon>Brevibacteriaceae</taxon>
        <taxon>Brevibacterium</taxon>
    </lineage>
</organism>
<sequence>MNMCRTEELVMRHIDAFNAHDVDALLADFAPDAQWTTGDYTVPAGELREFFATAMESITPQLTFRRLIDGGDVVAVELTETWTHGGRDRTASLVAIFDLLDGRITRSKIYREGSADA</sequence>
<dbReference type="InterPro" id="IPR032710">
    <property type="entry name" value="NTF2-like_dom_sf"/>
</dbReference>
<accession>A0ABN0SJC2</accession>
<evidence type="ECO:0000313" key="2">
    <source>
        <dbReference type="EMBL" id="GAA0034530.1"/>
    </source>
</evidence>
<feature type="domain" description="SnoaL-like" evidence="1">
    <location>
        <begin position="11"/>
        <end position="106"/>
    </location>
</feature>
<dbReference type="Proteomes" id="UP001498238">
    <property type="component" value="Unassembled WGS sequence"/>
</dbReference>
<gene>
    <name evidence="2" type="ORF">NCCP602_04910</name>
</gene>
<keyword evidence="3" id="KW-1185">Reference proteome</keyword>